<dbReference type="GO" id="GO:0034058">
    <property type="term" value="P:endosomal vesicle fusion"/>
    <property type="evidence" value="ECO:0007669"/>
    <property type="project" value="TreeGrafter"/>
</dbReference>
<evidence type="ECO:0000256" key="5">
    <source>
        <dbReference type="SAM" id="MobiDB-lite"/>
    </source>
</evidence>
<evidence type="ECO:0000256" key="1">
    <source>
        <dbReference type="ARBA" id="ARBA00004496"/>
    </source>
</evidence>
<reference evidence="7 8" key="1">
    <citation type="journal article" date="2018" name="Mol. Biol. Evol.">
        <title>Broad Genomic Sampling Reveals a Smut Pathogenic Ancestry of the Fungal Clade Ustilaginomycotina.</title>
        <authorList>
            <person name="Kijpornyongpan T."/>
            <person name="Mondo S.J."/>
            <person name="Barry K."/>
            <person name="Sandor L."/>
            <person name="Lee J."/>
            <person name="Lipzen A."/>
            <person name="Pangilinan J."/>
            <person name="LaButti K."/>
            <person name="Hainaut M."/>
            <person name="Henrissat B."/>
            <person name="Grigoriev I.V."/>
            <person name="Spatafora J.W."/>
            <person name="Aime M.C."/>
        </authorList>
    </citation>
    <scope>NUCLEOTIDE SEQUENCE [LARGE SCALE GENOMIC DNA]</scope>
    <source>
        <strain evidence="7 8">MCA 4718</strain>
    </source>
</reference>
<feature type="domain" description="CNH" evidence="6">
    <location>
        <begin position="31"/>
        <end position="328"/>
    </location>
</feature>
<protein>
    <recommendedName>
        <fullName evidence="6">CNH domain-containing protein</fullName>
    </recommendedName>
</protein>
<sequence>MDTDIYQLQPLLYPALPHNQRLNPKSPAAISLAVRCAESNGRNLYVGSSDGIVHHYVLRDEGSSQNPNQFDLVSSKVVSPSGKPVERLLILHRIGVAAVLAESVLTFLHLPNLDPLPPNTLPVVKGVSTVVLDDAEVEKDGTDGQGYVSLCVVKRRQVVLAKIGMGRWLTVKDLPIPSGIMLVRRYGDTLCAASTTEYSLINLTTSVVTPLGLPISHSQESPSASTRPSIVTLPATSGNTATGEFLITSHSDEQTLGVFMTPSGEPAAKLIEFSSHPRALCVEWPNLVALLRDDTIAVYSLESMQRIQKIQLPDLIEPRLLSSGQSSLDTSLASRRPDKFFTTLHHPFRLPEEAGGRAAFFLDLTASVKHPAWREYIINGNDRQSKILMTCKDAVQALCEPIPLSEAVSLIANERWASLEALAEREWGKEGQIDRKPQMQVPALQHIYSLLTLRNLNMLNFYAASLALQRSSLDYRFVLRMFPKIWKSGSTKQVEVFSALQPLLEHWSPVEDMVSANLQQNYSNGWQDNAVLQQLQSQLLDRGYDLAESVLEGARHHRSSEVDTPLANLYGSRHQREKLSALLKSENFCDIDIVAAHAKELGTTAALAELYYRRRDIGQALELWTAMIDGDIEDAEMTRGVEDVIKVLQESQQLELQSKYALWVVKYDVQGGVDLLTRSSGRLDLLSSVDGADHQDILEKLRAAGATEAAERFIEQIVLSQPQASRIHKDLIDIILNRVESALQDQKARSVLLDLTREYAQGGYAEGFAGHLAIQSSASPAILDRLKLIMLLQGSSHYDADVLLSRVDSLSSGESNSLLAYERAILLGRLSQHEEALKLLALELRDANSSEAYCSQGGIVLSPFMAAQIASSVGEEVLSQYAALVARGAKAKKVKGQVKDRLLMALLKVYTESGSDTTFRTATAHLLNTQALRLTTLDVLPVVSDDWPLSTLSTFLKRNLRRESHRRHEGSIKRAVALSQSLEVTEQAWRAMRAMGGVIQEAEDDIDTGNGAGGGADADAAVAELEAENSIVDLGSDGYEKKAGGPRERNRDQVVEVLANKELPSARGHIDLPREQSERY</sequence>
<dbReference type="InterPro" id="IPR019452">
    <property type="entry name" value="VPS39/TGF_beta_rcpt-assoc_1"/>
</dbReference>
<dbReference type="EMBL" id="KZ819336">
    <property type="protein sequence ID" value="PWN18447.1"/>
    <property type="molecule type" value="Genomic_DNA"/>
</dbReference>
<dbReference type="Proteomes" id="UP000245942">
    <property type="component" value="Unassembled WGS sequence"/>
</dbReference>
<evidence type="ECO:0000256" key="3">
    <source>
        <dbReference type="ARBA" id="ARBA00022490"/>
    </source>
</evidence>
<keyword evidence="2" id="KW-0813">Transport</keyword>
<dbReference type="InterPro" id="IPR032914">
    <property type="entry name" value="Vam6/VPS39/TRAP1"/>
</dbReference>
<gene>
    <name evidence="7" type="ORF">BCV69DRAFT_73838</name>
</gene>
<feature type="region of interest" description="Disordered" evidence="5">
    <location>
        <begin position="1058"/>
        <end position="1080"/>
    </location>
</feature>
<evidence type="ECO:0000256" key="4">
    <source>
        <dbReference type="ARBA" id="ARBA00022927"/>
    </source>
</evidence>
<dbReference type="GO" id="GO:0015031">
    <property type="term" value="P:protein transport"/>
    <property type="evidence" value="ECO:0007669"/>
    <property type="project" value="UniProtKB-KW"/>
</dbReference>
<dbReference type="Pfam" id="PF10366">
    <property type="entry name" value="Vps39_1"/>
    <property type="match status" value="1"/>
</dbReference>
<dbReference type="GO" id="GO:0005737">
    <property type="term" value="C:cytoplasm"/>
    <property type="evidence" value="ECO:0007669"/>
    <property type="project" value="UniProtKB-SubCell"/>
</dbReference>
<dbReference type="GeneID" id="37017227"/>
<dbReference type="SUPFAM" id="SSF50978">
    <property type="entry name" value="WD40 repeat-like"/>
    <property type="match status" value="1"/>
</dbReference>
<dbReference type="PANTHER" id="PTHR12894">
    <property type="entry name" value="CNH DOMAIN CONTAINING"/>
    <property type="match status" value="1"/>
</dbReference>
<accession>A0A316TZB6</accession>
<comment type="subcellular location">
    <subcellularLocation>
        <location evidence="1">Cytoplasm</location>
    </subcellularLocation>
</comment>
<keyword evidence="3" id="KW-0963">Cytoplasm</keyword>
<evidence type="ECO:0000313" key="8">
    <source>
        <dbReference type="Proteomes" id="UP000245942"/>
    </source>
</evidence>
<feature type="compositionally biased region" description="Basic and acidic residues" evidence="5">
    <location>
        <begin position="1068"/>
        <end position="1080"/>
    </location>
</feature>
<dbReference type="AlphaFoldDB" id="A0A316TZB6"/>
<keyword evidence="4" id="KW-0653">Protein transport</keyword>
<proteinExistence type="predicted"/>
<organism evidence="7 8">
    <name type="scientific">Pseudomicrostroma glucosiphilum</name>
    <dbReference type="NCBI Taxonomy" id="1684307"/>
    <lineage>
        <taxon>Eukaryota</taxon>
        <taxon>Fungi</taxon>
        <taxon>Dikarya</taxon>
        <taxon>Basidiomycota</taxon>
        <taxon>Ustilaginomycotina</taxon>
        <taxon>Exobasidiomycetes</taxon>
        <taxon>Microstromatales</taxon>
        <taxon>Microstromatales incertae sedis</taxon>
        <taxon>Pseudomicrostroma</taxon>
    </lineage>
</organism>
<dbReference type="OrthoDB" id="10258882at2759"/>
<evidence type="ECO:0000259" key="6">
    <source>
        <dbReference type="PROSITE" id="PS50219"/>
    </source>
</evidence>
<dbReference type="PANTHER" id="PTHR12894:SF27">
    <property type="entry name" value="TRANSFORMING GROWTH FACTOR-BETA RECEPTOR-ASSOCIATED PROTEIN 1"/>
    <property type="match status" value="1"/>
</dbReference>
<dbReference type="PROSITE" id="PS50219">
    <property type="entry name" value="CNH"/>
    <property type="match status" value="1"/>
</dbReference>
<dbReference type="GO" id="GO:0006914">
    <property type="term" value="P:autophagy"/>
    <property type="evidence" value="ECO:0007669"/>
    <property type="project" value="TreeGrafter"/>
</dbReference>
<evidence type="ECO:0000313" key="7">
    <source>
        <dbReference type="EMBL" id="PWN18447.1"/>
    </source>
</evidence>
<dbReference type="InterPro" id="IPR001180">
    <property type="entry name" value="CNH_dom"/>
</dbReference>
<dbReference type="STRING" id="1684307.A0A316TZB6"/>
<dbReference type="GO" id="GO:0016020">
    <property type="term" value="C:membrane"/>
    <property type="evidence" value="ECO:0007669"/>
    <property type="project" value="TreeGrafter"/>
</dbReference>
<dbReference type="RefSeq" id="XP_025345607.1">
    <property type="nucleotide sequence ID" value="XM_025495493.1"/>
</dbReference>
<name>A0A316TZB6_9BASI</name>
<dbReference type="Pfam" id="PF00780">
    <property type="entry name" value="CNH"/>
    <property type="match status" value="1"/>
</dbReference>
<keyword evidence="8" id="KW-1185">Reference proteome</keyword>
<evidence type="ECO:0000256" key="2">
    <source>
        <dbReference type="ARBA" id="ARBA00022448"/>
    </source>
</evidence>
<dbReference type="InterPro" id="IPR036322">
    <property type="entry name" value="WD40_repeat_dom_sf"/>
</dbReference>